<dbReference type="InterPro" id="IPR015915">
    <property type="entry name" value="Kelch-typ_b-propeller"/>
</dbReference>
<dbReference type="FunCoup" id="D8RF97">
    <property type="interactions" value="1322"/>
</dbReference>
<evidence type="ECO:0000256" key="1">
    <source>
        <dbReference type="ARBA" id="ARBA00022737"/>
    </source>
</evidence>
<protein>
    <recommendedName>
        <fullName evidence="2">F-box domain-containing protein</fullName>
    </recommendedName>
</protein>
<dbReference type="PANTHER" id="PTHR31672:SF12">
    <property type="entry name" value="F-BOX DOMAIN-CONTAINING PROTEIN"/>
    <property type="match status" value="1"/>
</dbReference>
<dbReference type="SMART" id="SM00256">
    <property type="entry name" value="FBOX"/>
    <property type="match status" value="1"/>
</dbReference>
<dbReference type="InterPro" id="IPR013187">
    <property type="entry name" value="F-box-assoc_dom_typ3"/>
</dbReference>
<dbReference type="AlphaFoldDB" id="D8RF97"/>
<evidence type="ECO:0000313" key="4">
    <source>
        <dbReference type="Proteomes" id="UP000001514"/>
    </source>
</evidence>
<evidence type="ECO:0000259" key="2">
    <source>
        <dbReference type="PROSITE" id="PS50181"/>
    </source>
</evidence>
<accession>D8RF97</accession>
<name>D8RF97_SELML</name>
<dbReference type="InterPro" id="IPR050796">
    <property type="entry name" value="SCF_F-box_component"/>
</dbReference>
<dbReference type="Gene3D" id="2.120.10.80">
    <property type="entry name" value="Kelch-type beta propeller"/>
    <property type="match status" value="2"/>
</dbReference>
<dbReference type="FunFam" id="1.20.1280.50:FF:000008">
    <property type="entry name" value="F-box only protein 6"/>
    <property type="match status" value="1"/>
</dbReference>
<dbReference type="PANTHER" id="PTHR31672">
    <property type="entry name" value="BNACNNG10540D PROTEIN"/>
    <property type="match status" value="1"/>
</dbReference>
<dbReference type="KEGG" id="smo:SELMODRAFT_92689"/>
<dbReference type="Pfam" id="PF00646">
    <property type="entry name" value="F-box"/>
    <property type="match status" value="1"/>
</dbReference>
<dbReference type="OMA" id="CKQFIIP"/>
<dbReference type="EMBL" id="GL377578">
    <property type="protein sequence ID" value="EFJ29079.1"/>
    <property type="molecule type" value="Genomic_DNA"/>
</dbReference>
<dbReference type="InterPro" id="IPR036047">
    <property type="entry name" value="F-box-like_dom_sf"/>
</dbReference>
<proteinExistence type="predicted"/>
<evidence type="ECO:0000313" key="3">
    <source>
        <dbReference type="EMBL" id="EFJ29079.1"/>
    </source>
</evidence>
<dbReference type="SUPFAM" id="SSF117281">
    <property type="entry name" value="Kelch motif"/>
    <property type="match status" value="1"/>
</dbReference>
<organism evidence="4">
    <name type="scientific">Selaginella moellendorffii</name>
    <name type="common">Spikemoss</name>
    <dbReference type="NCBI Taxonomy" id="88036"/>
    <lineage>
        <taxon>Eukaryota</taxon>
        <taxon>Viridiplantae</taxon>
        <taxon>Streptophyta</taxon>
        <taxon>Embryophyta</taxon>
        <taxon>Tracheophyta</taxon>
        <taxon>Lycopodiopsida</taxon>
        <taxon>Selaginellales</taxon>
        <taxon>Selaginellaceae</taxon>
        <taxon>Selaginella</taxon>
    </lineage>
</organism>
<keyword evidence="4" id="KW-1185">Reference proteome</keyword>
<dbReference type="PROSITE" id="PS50181">
    <property type="entry name" value="FBOX"/>
    <property type="match status" value="1"/>
</dbReference>
<sequence length="357" mass="40159">MDSLLWSTLPEHLLERVLLRLPLPSLLKFRTVCRAWRSLLCSDGFLESYSSISPQGPWFFMFTNHDYKDGSTFNPISNTWHHIPLPSFPVNERYIPVAAGGGLICFCASTDGQKHFAVCNLITSTWRKLPPMNNNPTYLETVGMVVDKGTGLYKVVVAGNHEISVDDITTEVYESGLDTWRMTSSMPRGADPLLGTITCNGVLYSWCCDPDGLVAYDTYKDTWSLIQTPTPDSLVSNTILESRGRIMMVGGLQEGNITSAICVWLLNVERMEWVEVDKMPESLCHEFLGDRTYFMCVGTNDVVLLYIGGGLRDMPMLLYDLVERQWSRVSDCTLPDERLIDGLIDGISFEPRLDILV</sequence>
<dbReference type="SUPFAM" id="SSF81383">
    <property type="entry name" value="F-box domain"/>
    <property type="match status" value="1"/>
</dbReference>
<dbReference type="Proteomes" id="UP000001514">
    <property type="component" value="Unassembled WGS sequence"/>
</dbReference>
<dbReference type="Gramene" id="EFJ29079">
    <property type="protein sequence ID" value="EFJ29079"/>
    <property type="gene ID" value="SELMODRAFT_92689"/>
</dbReference>
<dbReference type="OrthoDB" id="6482909at2759"/>
<dbReference type="HOGENOM" id="CLU_038778_2_0_1"/>
<dbReference type="Pfam" id="PF08268">
    <property type="entry name" value="FBA_3"/>
    <property type="match status" value="1"/>
</dbReference>
<reference evidence="3 4" key="1">
    <citation type="journal article" date="2011" name="Science">
        <title>The Selaginella genome identifies genetic changes associated with the evolution of vascular plants.</title>
        <authorList>
            <person name="Banks J.A."/>
            <person name="Nishiyama T."/>
            <person name="Hasebe M."/>
            <person name="Bowman J.L."/>
            <person name="Gribskov M."/>
            <person name="dePamphilis C."/>
            <person name="Albert V.A."/>
            <person name="Aono N."/>
            <person name="Aoyama T."/>
            <person name="Ambrose B.A."/>
            <person name="Ashton N.W."/>
            <person name="Axtell M.J."/>
            <person name="Barker E."/>
            <person name="Barker M.S."/>
            <person name="Bennetzen J.L."/>
            <person name="Bonawitz N.D."/>
            <person name="Chapple C."/>
            <person name="Cheng C."/>
            <person name="Correa L.G."/>
            <person name="Dacre M."/>
            <person name="DeBarry J."/>
            <person name="Dreyer I."/>
            <person name="Elias M."/>
            <person name="Engstrom E.M."/>
            <person name="Estelle M."/>
            <person name="Feng L."/>
            <person name="Finet C."/>
            <person name="Floyd S.K."/>
            <person name="Frommer W.B."/>
            <person name="Fujita T."/>
            <person name="Gramzow L."/>
            <person name="Gutensohn M."/>
            <person name="Harholt J."/>
            <person name="Hattori M."/>
            <person name="Heyl A."/>
            <person name="Hirai T."/>
            <person name="Hiwatashi Y."/>
            <person name="Ishikawa M."/>
            <person name="Iwata M."/>
            <person name="Karol K.G."/>
            <person name="Koehler B."/>
            <person name="Kolukisaoglu U."/>
            <person name="Kubo M."/>
            <person name="Kurata T."/>
            <person name="Lalonde S."/>
            <person name="Li K."/>
            <person name="Li Y."/>
            <person name="Litt A."/>
            <person name="Lyons E."/>
            <person name="Manning G."/>
            <person name="Maruyama T."/>
            <person name="Michael T.P."/>
            <person name="Mikami K."/>
            <person name="Miyazaki S."/>
            <person name="Morinaga S."/>
            <person name="Murata T."/>
            <person name="Mueller-Roeber B."/>
            <person name="Nelson D.R."/>
            <person name="Obara M."/>
            <person name="Oguri Y."/>
            <person name="Olmstead R.G."/>
            <person name="Onodera N."/>
            <person name="Petersen B.L."/>
            <person name="Pils B."/>
            <person name="Prigge M."/>
            <person name="Rensing S.A."/>
            <person name="Riano-Pachon D.M."/>
            <person name="Roberts A.W."/>
            <person name="Sato Y."/>
            <person name="Scheller H.V."/>
            <person name="Schulz B."/>
            <person name="Schulz C."/>
            <person name="Shakirov E.V."/>
            <person name="Shibagaki N."/>
            <person name="Shinohara N."/>
            <person name="Shippen D.E."/>
            <person name="Soerensen I."/>
            <person name="Sotooka R."/>
            <person name="Sugimoto N."/>
            <person name="Sugita M."/>
            <person name="Sumikawa N."/>
            <person name="Tanurdzic M."/>
            <person name="Theissen G."/>
            <person name="Ulvskov P."/>
            <person name="Wakazuki S."/>
            <person name="Weng J.K."/>
            <person name="Willats W.W."/>
            <person name="Wipf D."/>
            <person name="Wolf P.G."/>
            <person name="Yang L."/>
            <person name="Zimmer A.D."/>
            <person name="Zhu Q."/>
            <person name="Mitros T."/>
            <person name="Hellsten U."/>
            <person name="Loque D."/>
            <person name="Otillar R."/>
            <person name="Salamov A."/>
            <person name="Schmutz J."/>
            <person name="Shapiro H."/>
            <person name="Lindquist E."/>
            <person name="Lucas S."/>
            <person name="Rokhsar D."/>
            <person name="Grigoriev I.V."/>
        </authorList>
    </citation>
    <scope>NUCLEOTIDE SEQUENCE [LARGE SCALE GENOMIC DNA]</scope>
</reference>
<dbReference type="Gene3D" id="1.20.1280.50">
    <property type="match status" value="1"/>
</dbReference>
<dbReference type="InterPro" id="IPR001810">
    <property type="entry name" value="F-box_dom"/>
</dbReference>
<keyword evidence="1" id="KW-0677">Repeat</keyword>
<dbReference type="InParanoid" id="D8RF97"/>
<dbReference type="eggNOG" id="ENOG502QQ35">
    <property type="taxonomic scope" value="Eukaryota"/>
</dbReference>
<gene>
    <name evidence="3" type="ORF">SELMODRAFT_92689</name>
</gene>
<feature type="domain" description="F-box" evidence="2">
    <location>
        <begin position="3"/>
        <end position="49"/>
    </location>
</feature>